<gene>
    <name evidence="5" type="ORF">Y5S_02427</name>
</gene>
<evidence type="ECO:0000256" key="1">
    <source>
        <dbReference type="SAM" id="Coils"/>
    </source>
</evidence>
<keyword evidence="3" id="KW-0732">Signal</keyword>
<comment type="caution">
    <text evidence="5">The sequence shown here is derived from an EMBL/GenBank/DDBJ whole genome shotgun (WGS) entry which is preliminary data.</text>
</comment>
<feature type="signal peptide" evidence="3">
    <location>
        <begin position="1"/>
        <end position="29"/>
    </location>
</feature>
<dbReference type="GO" id="GO:0004222">
    <property type="term" value="F:metalloendopeptidase activity"/>
    <property type="evidence" value="ECO:0007669"/>
    <property type="project" value="TreeGrafter"/>
</dbReference>
<evidence type="ECO:0000256" key="3">
    <source>
        <dbReference type="SAM" id="SignalP"/>
    </source>
</evidence>
<dbReference type="InterPro" id="IPR011055">
    <property type="entry name" value="Dup_hybrid_motif"/>
</dbReference>
<keyword evidence="1" id="KW-0175">Coiled coil</keyword>
<dbReference type="InterPro" id="IPR050570">
    <property type="entry name" value="Cell_wall_metabolism_enzyme"/>
</dbReference>
<feature type="coiled-coil region" evidence="1">
    <location>
        <begin position="38"/>
        <end position="100"/>
    </location>
</feature>
<feature type="region of interest" description="Disordered" evidence="2">
    <location>
        <begin position="196"/>
        <end position="215"/>
    </location>
</feature>
<evidence type="ECO:0000256" key="2">
    <source>
        <dbReference type="SAM" id="MobiDB-lite"/>
    </source>
</evidence>
<proteinExistence type="predicted"/>
<dbReference type="PANTHER" id="PTHR21666">
    <property type="entry name" value="PEPTIDASE-RELATED"/>
    <property type="match status" value="1"/>
</dbReference>
<dbReference type="STRING" id="1177154.Y5S_02427"/>
<evidence type="ECO:0000313" key="6">
    <source>
        <dbReference type="Proteomes" id="UP000029444"/>
    </source>
</evidence>
<reference evidence="5 6" key="1">
    <citation type="submission" date="2012-09" db="EMBL/GenBank/DDBJ databases">
        <title>Genome Sequence of alkane-degrading Bacterium Alcanivorax sp. 19-m-6.</title>
        <authorList>
            <person name="Lai Q."/>
            <person name="Shao Z."/>
        </authorList>
    </citation>
    <scope>NUCLEOTIDE SEQUENCE [LARGE SCALE GENOMIC DNA]</scope>
    <source>
        <strain evidence="5 6">19-m-6</strain>
    </source>
</reference>
<evidence type="ECO:0000313" key="5">
    <source>
        <dbReference type="EMBL" id="KGD64372.1"/>
    </source>
</evidence>
<sequence>MQPTFSPRHPLAALLGLFLALALCNSAQAEPKPSKAELEALKSRISELSKAQARELRERDALQADLRDAELRISRLAREQRDLQKRETEALTQLRTLEKEQAALAKDKRTQVEWLARTVRASYQSGRQERLKLLLNQEQPDQIARLMRYQEYYQRARTERLAAVKAELVELQAVSERVAAAREVLLDKRTELQRHASKLEDAQRKRQQSMAALNRSLDSRGSDINQLKTDQQRLTKLLEEMRRSFDDIPADLGGKPFGKLAGKLPWPLPGRITTGYNSRREGALRWQGVILGAPGGTPVRAIHPGRVVFADWLRGYGLLTIVDHGDGYLSLYGYNQALLREVGEWVAAGDSLALAGNSGGNMASGLYFEIRHRGKAVNPTRWCDRRVTLPPIAQNDQ</sequence>
<evidence type="ECO:0000259" key="4">
    <source>
        <dbReference type="Pfam" id="PF01551"/>
    </source>
</evidence>
<dbReference type="CDD" id="cd12797">
    <property type="entry name" value="M23_peptidase"/>
    <property type="match status" value="1"/>
</dbReference>
<protein>
    <recommendedName>
        <fullName evidence="4">M23ase beta-sheet core domain-containing protein</fullName>
    </recommendedName>
</protein>
<accession>A0A095SIG1</accession>
<dbReference type="PANTHER" id="PTHR21666:SF270">
    <property type="entry name" value="MUREIN HYDROLASE ACTIVATOR ENVC"/>
    <property type="match status" value="1"/>
</dbReference>
<dbReference type="OrthoDB" id="9784703at2"/>
<dbReference type="Gene3D" id="2.70.70.10">
    <property type="entry name" value="Glucose Permease (Domain IIA)"/>
    <property type="match status" value="1"/>
</dbReference>
<dbReference type="PATRIC" id="fig|1177154.3.peg.2461"/>
<dbReference type="eggNOG" id="COG4942">
    <property type="taxonomic scope" value="Bacteria"/>
</dbReference>
<organism evidence="5 6">
    <name type="scientific">Alcanivorax nanhaiticus</name>
    <dbReference type="NCBI Taxonomy" id="1177154"/>
    <lineage>
        <taxon>Bacteria</taxon>
        <taxon>Pseudomonadati</taxon>
        <taxon>Pseudomonadota</taxon>
        <taxon>Gammaproteobacteria</taxon>
        <taxon>Oceanospirillales</taxon>
        <taxon>Alcanivoracaceae</taxon>
        <taxon>Alcanivorax</taxon>
    </lineage>
</organism>
<dbReference type="SUPFAM" id="SSF51261">
    <property type="entry name" value="Duplicated hybrid motif"/>
    <property type="match status" value="1"/>
</dbReference>
<dbReference type="Pfam" id="PF01551">
    <property type="entry name" value="Peptidase_M23"/>
    <property type="match status" value="1"/>
</dbReference>
<keyword evidence="6" id="KW-1185">Reference proteome</keyword>
<dbReference type="Gene3D" id="6.10.250.3150">
    <property type="match status" value="1"/>
</dbReference>
<dbReference type="EMBL" id="ARXV01000009">
    <property type="protein sequence ID" value="KGD64372.1"/>
    <property type="molecule type" value="Genomic_DNA"/>
</dbReference>
<feature type="chain" id="PRO_5001911020" description="M23ase beta-sheet core domain-containing protein" evidence="3">
    <location>
        <begin position="30"/>
        <end position="397"/>
    </location>
</feature>
<feature type="domain" description="M23ase beta-sheet core" evidence="4">
    <location>
        <begin position="286"/>
        <end position="379"/>
    </location>
</feature>
<dbReference type="AlphaFoldDB" id="A0A095SIG1"/>
<dbReference type="Proteomes" id="UP000029444">
    <property type="component" value="Unassembled WGS sequence"/>
</dbReference>
<dbReference type="InterPro" id="IPR016047">
    <property type="entry name" value="M23ase_b-sheet_dom"/>
</dbReference>
<dbReference type="FunFam" id="2.70.70.10:FF:000003">
    <property type="entry name" value="Murein hydrolase activator EnvC"/>
    <property type="match status" value="1"/>
</dbReference>
<dbReference type="RefSeq" id="WP_052041574.1">
    <property type="nucleotide sequence ID" value="NZ_ARXV01000009.1"/>
</dbReference>
<name>A0A095SIG1_9GAMM</name>